<dbReference type="GeneID" id="18915215"/>
<feature type="compositionally biased region" description="Basic residues" evidence="1">
    <location>
        <begin position="159"/>
        <end position="169"/>
    </location>
</feature>
<dbReference type="AlphaFoldDB" id="K5WEC4"/>
<reference evidence="2 3" key="1">
    <citation type="journal article" date="2012" name="BMC Genomics">
        <title>Comparative genomics of the white-rot fungi, Phanerochaete carnosa and P. chrysosporium, to elucidate the genetic basis of the distinct wood types they colonize.</title>
        <authorList>
            <person name="Suzuki H."/>
            <person name="MacDonald J."/>
            <person name="Syed K."/>
            <person name="Salamov A."/>
            <person name="Hori C."/>
            <person name="Aerts A."/>
            <person name="Henrissat B."/>
            <person name="Wiebenga A."/>
            <person name="vanKuyk P.A."/>
            <person name="Barry K."/>
            <person name="Lindquist E."/>
            <person name="LaButti K."/>
            <person name="Lapidus A."/>
            <person name="Lucas S."/>
            <person name="Coutinho P."/>
            <person name="Gong Y."/>
            <person name="Samejima M."/>
            <person name="Mahadevan R."/>
            <person name="Abou-Zaid M."/>
            <person name="de Vries R.P."/>
            <person name="Igarashi K."/>
            <person name="Yadav J.S."/>
            <person name="Grigoriev I.V."/>
            <person name="Master E.R."/>
        </authorList>
    </citation>
    <scope>NUCLEOTIDE SEQUENCE [LARGE SCALE GENOMIC DNA]</scope>
    <source>
        <strain evidence="2 3">HHB-10118-sp</strain>
    </source>
</reference>
<dbReference type="RefSeq" id="XP_007393003.1">
    <property type="nucleotide sequence ID" value="XM_007392941.1"/>
</dbReference>
<dbReference type="HOGENOM" id="CLU_1343700_0_0_1"/>
<dbReference type="Proteomes" id="UP000008370">
    <property type="component" value="Unassembled WGS sequence"/>
</dbReference>
<feature type="compositionally biased region" description="Low complexity" evidence="1">
    <location>
        <begin position="38"/>
        <end position="55"/>
    </location>
</feature>
<accession>K5WEC4</accession>
<organism evidence="2 3">
    <name type="scientific">Phanerochaete carnosa (strain HHB-10118-sp)</name>
    <name type="common">White-rot fungus</name>
    <name type="synonym">Peniophora carnosa</name>
    <dbReference type="NCBI Taxonomy" id="650164"/>
    <lineage>
        <taxon>Eukaryota</taxon>
        <taxon>Fungi</taxon>
        <taxon>Dikarya</taxon>
        <taxon>Basidiomycota</taxon>
        <taxon>Agaricomycotina</taxon>
        <taxon>Agaricomycetes</taxon>
        <taxon>Polyporales</taxon>
        <taxon>Phanerochaetaceae</taxon>
        <taxon>Phanerochaete</taxon>
    </lineage>
</organism>
<name>K5WEC4_PHACS</name>
<feature type="region of interest" description="Disordered" evidence="1">
    <location>
        <begin position="153"/>
        <end position="172"/>
    </location>
</feature>
<proteinExistence type="predicted"/>
<dbReference type="KEGG" id="pco:PHACADRAFT_251416"/>
<feature type="compositionally biased region" description="Polar residues" evidence="1">
    <location>
        <begin position="93"/>
        <end position="115"/>
    </location>
</feature>
<feature type="compositionally biased region" description="Low complexity" evidence="1">
    <location>
        <begin position="12"/>
        <end position="24"/>
    </location>
</feature>
<evidence type="ECO:0000256" key="1">
    <source>
        <dbReference type="SAM" id="MobiDB-lite"/>
    </source>
</evidence>
<evidence type="ECO:0000313" key="2">
    <source>
        <dbReference type="EMBL" id="EKM57655.1"/>
    </source>
</evidence>
<gene>
    <name evidence="2" type="ORF">PHACADRAFT_251416</name>
</gene>
<dbReference type="InParanoid" id="K5WEC4"/>
<dbReference type="EMBL" id="JH930470">
    <property type="protein sequence ID" value="EKM57655.1"/>
    <property type="molecule type" value="Genomic_DNA"/>
</dbReference>
<sequence>MSSPIAIPRTASSSSLSSSGSHSGVYVPVHKRRDINASPASPTSRSISPTPSGTSESWREHKPSKAPTAAFRSKRQHRKTPSNASVPDHPHDNNNGSNSIADIPKQSTIPKRTPLPNTYSIHTLLSLSSAPAELAPEKLASLRDLTTYTVTAQADKPAQRRRRTGRQGKKTPQLPAVVLQTADVEVRRKRNGHGHGAWGWHTYTSVEAVQTHQHDLETDWRHAPHAVFGVIA</sequence>
<feature type="region of interest" description="Disordered" evidence="1">
    <location>
        <begin position="1"/>
        <end position="115"/>
    </location>
</feature>
<keyword evidence="3" id="KW-1185">Reference proteome</keyword>
<dbReference type="OrthoDB" id="10586083at2759"/>
<evidence type="ECO:0000313" key="3">
    <source>
        <dbReference type="Proteomes" id="UP000008370"/>
    </source>
</evidence>
<protein>
    <submittedName>
        <fullName evidence="2">Uncharacterized protein</fullName>
    </submittedName>
</protein>